<evidence type="ECO:0000313" key="6">
    <source>
        <dbReference type="Proteomes" id="UP000194360"/>
    </source>
</evidence>
<feature type="domain" description="N-acetyltransferase" evidence="4">
    <location>
        <begin position="275"/>
        <end position="365"/>
    </location>
</feature>
<dbReference type="Pfam" id="PF00583">
    <property type="entry name" value="Acetyltransf_1"/>
    <property type="match status" value="1"/>
</dbReference>
<dbReference type="PROSITE" id="PS51186">
    <property type="entry name" value="GNAT"/>
    <property type="match status" value="1"/>
</dbReference>
<keyword evidence="1 5" id="KW-0808">Transferase</keyword>
<evidence type="ECO:0000313" key="5">
    <source>
        <dbReference type="EMBL" id="OSY42423.1"/>
    </source>
</evidence>
<dbReference type="Pfam" id="PF24553">
    <property type="entry name" value="Rv0428c_C"/>
    <property type="match status" value="1"/>
</dbReference>
<sequence>MVGAMPDEFIGRRVALRHRIADDGATGPRFTDAVGELTPDGPDAVIVHTRTGPVRVERDAVVAIRAVPPAPPRRAPRAAVARLERLRADAWPAPVQEHLGGWLLRAAGGYTKRANSALALADPGVPVERALERVREFAERHAIAPVVQAPAGSPWSNRVLDAGWEVLSGWGGECLVLVASAGDPDGAPDWPPVPSASWWAVSGEDPPVPGSPAWAVLTGAAEPVPAGEQSRATGPVTPVRPGEQSKGTGPATPLRGGEQSRATPRVGFGVLESAEGEPAAAVRAAVVDDHVYVARLQVADAFRRRGLAARLTRSALAWGAARGARFAMLDVAVDNPAGRALYAREGWSEHHRYHYLVPGDRPSAG</sequence>
<name>A0A1Y2N4K7_PSEAH</name>
<dbReference type="EMBL" id="MIGB01000005">
    <property type="protein sequence ID" value="OSY42423.1"/>
    <property type="molecule type" value="Genomic_DNA"/>
</dbReference>
<dbReference type="GO" id="GO:0016747">
    <property type="term" value="F:acyltransferase activity, transferring groups other than amino-acyl groups"/>
    <property type="evidence" value="ECO:0007669"/>
    <property type="project" value="InterPro"/>
</dbReference>
<dbReference type="InterPro" id="IPR050832">
    <property type="entry name" value="Bact_Acetyltransf"/>
</dbReference>
<reference evidence="5 6" key="1">
    <citation type="submission" date="2016-09" db="EMBL/GenBank/DDBJ databases">
        <title>Pseudonocardia autotrophica DSM535, a candidate organism with high potential of specific P450 cytochromes.</title>
        <authorList>
            <person name="Grumaz C."/>
            <person name="Vainshtein Y."/>
            <person name="Kirstahler P."/>
            <person name="Sohn K."/>
        </authorList>
    </citation>
    <scope>NUCLEOTIDE SEQUENCE [LARGE SCALE GENOMIC DNA]</scope>
    <source>
        <strain evidence="5 6">DSM 535</strain>
    </source>
</reference>
<dbReference type="Pfam" id="PF24551">
    <property type="entry name" value="SH3_Rv0428c"/>
    <property type="match status" value="1"/>
</dbReference>
<dbReference type="PANTHER" id="PTHR43877">
    <property type="entry name" value="AMINOALKYLPHOSPHONATE N-ACETYLTRANSFERASE-RELATED-RELATED"/>
    <property type="match status" value="1"/>
</dbReference>
<protein>
    <submittedName>
        <fullName evidence="5">Acetyltransferase (GNAT) family protein</fullName>
    </submittedName>
</protein>
<dbReference type="Proteomes" id="UP000194360">
    <property type="component" value="Unassembled WGS sequence"/>
</dbReference>
<dbReference type="InterPro" id="IPR000182">
    <property type="entry name" value="GNAT_dom"/>
</dbReference>
<evidence type="ECO:0000256" key="1">
    <source>
        <dbReference type="ARBA" id="ARBA00022679"/>
    </source>
</evidence>
<accession>A0A1Y2N4K7</accession>
<comment type="caution">
    <text evidence="5">The sequence shown here is derived from an EMBL/GenBank/DDBJ whole genome shotgun (WGS) entry which is preliminary data.</text>
</comment>
<evidence type="ECO:0000259" key="4">
    <source>
        <dbReference type="PROSITE" id="PS51186"/>
    </source>
</evidence>
<organism evidence="5 6">
    <name type="scientific">Pseudonocardia autotrophica</name>
    <name type="common">Amycolata autotrophica</name>
    <name type="synonym">Nocardia autotrophica</name>
    <dbReference type="NCBI Taxonomy" id="2074"/>
    <lineage>
        <taxon>Bacteria</taxon>
        <taxon>Bacillati</taxon>
        <taxon>Actinomycetota</taxon>
        <taxon>Actinomycetes</taxon>
        <taxon>Pseudonocardiales</taxon>
        <taxon>Pseudonocardiaceae</taxon>
        <taxon>Pseudonocardia</taxon>
    </lineage>
</organism>
<evidence type="ECO:0000256" key="3">
    <source>
        <dbReference type="SAM" id="MobiDB-lite"/>
    </source>
</evidence>
<dbReference type="InterPro" id="IPR016181">
    <property type="entry name" value="Acyl_CoA_acyltransferase"/>
</dbReference>
<dbReference type="CDD" id="cd04301">
    <property type="entry name" value="NAT_SF"/>
    <property type="match status" value="1"/>
</dbReference>
<keyword evidence="2" id="KW-0012">Acyltransferase</keyword>
<dbReference type="SUPFAM" id="SSF55729">
    <property type="entry name" value="Acyl-CoA N-acyltransferases (Nat)"/>
    <property type="match status" value="1"/>
</dbReference>
<dbReference type="STRING" id="2074.BG845_01343"/>
<keyword evidence="6" id="KW-1185">Reference proteome</keyword>
<feature type="region of interest" description="Disordered" evidence="3">
    <location>
        <begin position="224"/>
        <end position="263"/>
    </location>
</feature>
<dbReference type="InterPro" id="IPR056934">
    <property type="entry name" value="SH3_Rv0428c"/>
</dbReference>
<dbReference type="InterPro" id="IPR056935">
    <property type="entry name" value="Rv0428c-like_C"/>
</dbReference>
<gene>
    <name evidence="5" type="ORF">BG845_01343</name>
</gene>
<dbReference type="AlphaFoldDB" id="A0A1Y2N4K7"/>
<proteinExistence type="predicted"/>
<evidence type="ECO:0000256" key="2">
    <source>
        <dbReference type="ARBA" id="ARBA00023315"/>
    </source>
</evidence>
<dbReference type="Gene3D" id="3.40.630.30">
    <property type="match status" value="1"/>
</dbReference>